<protein>
    <recommendedName>
        <fullName evidence="6">acyl-CoA oxidase</fullName>
        <ecNumber evidence="6">1.3.3.6</ecNumber>
    </recommendedName>
</protein>
<dbReference type="PANTHER" id="PTHR10909">
    <property type="entry name" value="ELECTRON TRANSPORT OXIDOREDUCTASE"/>
    <property type="match status" value="1"/>
</dbReference>
<evidence type="ECO:0000256" key="8">
    <source>
        <dbReference type="ARBA" id="ARBA00022827"/>
    </source>
</evidence>
<organism evidence="17 18">
    <name type="scientific">Coccidioides immitis (strain RS)</name>
    <name type="common">Valley fever fungus</name>
    <dbReference type="NCBI Taxonomy" id="246410"/>
    <lineage>
        <taxon>Eukaryota</taxon>
        <taxon>Fungi</taxon>
        <taxon>Dikarya</taxon>
        <taxon>Ascomycota</taxon>
        <taxon>Pezizomycotina</taxon>
        <taxon>Eurotiomycetes</taxon>
        <taxon>Eurotiomycetidae</taxon>
        <taxon>Onygenales</taxon>
        <taxon>Onygenaceae</taxon>
        <taxon>Coccidioides</taxon>
    </lineage>
</organism>
<evidence type="ECO:0000256" key="3">
    <source>
        <dbReference type="ARBA" id="ARBA00004275"/>
    </source>
</evidence>
<dbReference type="RefSeq" id="XP_001248106.2">
    <property type="nucleotide sequence ID" value="XM_001248105.2"/>
</dbReference>
<comment type="pathway">
    <text evidence="4">Lipid metabolism; peroxisomal fatty acid beta-oxidation.</text>
</comment>
<dbReference type="InterPro" id="IPR055060">
    <property type="entry name" value="ACOX_C_alpha1"/>
</dbReference>
<evidence type="ECO:0000256" key="5">
    <source>
        <dbReference type="ARBA" id="ARBA00006288"/>
    </source>
</evidence>
<dbReference type="GO" id="GO:0033540">
    <property type="term" value="P:fatty acid beta-oxidation using acyl-CoA oxidase"/>
    <property type="evidence" value="ECO:0007669"/>
    <property type="project" value="UniProtKB-UniPathway"/>
</dbReference>
<evidence type="ECO:0000313" key="18">
    <source>
        <dbReference type="Proteomes" id="UP000001261"/>
    </source>
</evidence>
<dbReference type="GO" id="GO:0005504">
    <property type="term" value="F:fatty acid binding"/>
    <property type="evidence" value="ECO:0007669"/>
    <property type="project" value="TreeGrafter"/>
</dbReference>
<dbReference type="GeneID" id="24164377"/>
<dbReference type="STRING" id="246410.J3KK54"/>
<comment type="catalytic activity">
    <reaction evidence="1">
        <text>a 2,3-saturated acyl-CoA + O2 = a (2E)-enoyl-CoA + H2O2</text>
        <dbReference type="Rhea" id="RHEA:38959"/>
        <dbReference type="ChEBI" id="CHEBI:15379"/>
        <dbReference type="ChEBI" id="CHEBI:16240"/>
        <dbReference type="ChEBI" id="CHEBI:58856"/>
        <dbReference type="ChEBI" id="CHEBI:65111"/>
        <dbReference type="EC" id="1.3.3.6"/>
    </reaction>
</comment>
<dbReference type="InterPro" id="IPR046373">
    <property type="entry name" value="Acyl-CoA_Oxase/DH_mid-dom_sf"/>
</dbReference>
<dbReference type="PANTHER" id="PTHR10909:SF250">
    <property type="entry name" value="PEROXISOMAL ACYL-COENZYME A OXIDASE 1"/>
    <property type="match status" value="1"/>
</dbReference>
<keyword evidence="10" id="KW-0560">Oxidoreductase</keyword>
<dbReference type="InParanoid" id="J3KK54"/>
<dbReference type="EMBL" id="GG704911">
    <property type="protein sequence ID" value="EAS36523.3"/>
    <property type="molecule type" value="Genomic_DNA"/>
</dbReference>
<dbReference type="InterPro" id="IPR036250">
    <property type="entry name" value="AcylCo_DH-like_C"/>
</dbReference>
<evidence type="ECO:0000256" key="9">
    <source>
        <dbReference type="ARBA" id="ARBA00022832"/>
    </source>
</evidence>
<dbReference type="InterPro" id="IPR002655">
    <property type="entry name" value="Acyl-CoA_oxidase_C"/>
</dbReference>
<keyword evidence="11" id="KW-0443">Lipid metabolism</keyword>
<evidence type="ECO:0000256" key="1">
    <source>
        <dbReference type="ARBA" id="ARBA00001201"/>
    </source>
</evidence>
<keyword evidence="7" id="KW-0285">Flavoprotein</keyword>
<accession>J3KK54</accession>
<evidence type="ECO:0000259" key="16">
    <source>
        <dbReference type="Pfam" id="PF22924"/>
    </source>
</evidence>
<dbReference type="KEGG" id="cim:CIMG_12750"/>
<dbReference type="InterPro" id="IPR029320">
    <property type="entry name" value="Acyl-CoA_ox_N"/>
</dbReference>
<evidence type="ECO:0000259" key="15">
    <source>
        <dbReference type="Pfam" id="PF14749"/>
    </source>
</evidence>
<dbReference type="InterPro" id="IPR006091">
    <property type="entry name" value="Acyl-CoA_Oxase/DH_mid-dom"/>
</dbReference>
<evidence type="ECO:0000313" key="17">
    <source>
        <dbReference type="EMBL" id="EAS36523.3"/>
    </source>
</evidence>
<dbReference type="AlphaFoldDB" id="J3KK54"/>
<name>J3KK54_COCIM</name>
<feature type="domain" description="Acyl-coenzyme A oxidase N-terminal" evidence="15">
    <location>
        <begin position="16"/>
        <end position="131"/>
    </location>
</feature>
<reference evidence="18" key="1">
    <citation type="journal article" date="2009" name="Genome Res.">
        <title>Comparative genomic analyses of the human fungal pathogens Coccidioides and their relatives.</title>
        <authorList>
            <person name="Sharpton T.J."/>
            <person name="Stajich J.E."/>
            <person name="Rounsley S.D."/>
            <person name="Gardner M.J."/>
            <person name="Wortman J.R."/>
            <person name="Jordar V.S."/>
            <person name="Maiti R."/>
            <person name="Kodira C.D."/>
            <person name="Neafsey D.E."/>
            <person name="Zeng Q."/>
            <person name="Hung C.-Y."/>
            <person name="McMahan C."/>
            <person name="Muszewska A."/>
            <person name="Grynberg M."/>
            <person name="Mandel M.A."/>
            <person name="Kellner E.M."/>
            <person name="Barker B.M."/>
            <person name="Galgiani J.N."/>
            <person name="Orbach M.J."/>
            <person name="Kirkland T.N."/>
            <person name="Cole G.T."/>
            <person name="Henn M.R."/>
            <person name="Birren B.W."/>
            <person name="Taylor J.W."/>
        </authorList>
    </citation>
    <scope>NUCLEOTIDE SEQUENCE [LARGE SCALE GENOMIC DNA]</scope>
    <source>
        <strain evidence="18">RS</strain>
    </source>
</reference>
<dbReference type="Proteomes" id="UP000001261">
    <property type="component" value="Unassembled WGS sequence"/>
</dbReference>
<comment type="similarity">
    <text evidence="5">Belongs to the acyl-CoA oxidase family.</text>
</comment>
<feature type="domain" description="Acyl-CoA oxidase C-alpha1" evidence="16">
    <location>
        <begin position="275"/>
        <end position="437"/>
    </location>
</feature>
<dbReference type="OrthoDB" id="538336at2759"/>
<dbReference type="SUPFAM" id="SSF56645">
    <property type="entry name" value="Acyl-CoA dehydrogenase NM domain-like"/>
    <property type="match status" value="1"/>
</dbReference>
<dbReference type="Gene3D" id="1.20.140.10">
    <property type="entry name" value="Butyryl-CoA Dehydrogenase, subunit A, domain 3"/>
    <property type="match status" value="2"/>
</dbReference>
<dbReference type="InterPro" id="IPR037069">
    <property type="entry name" value="AcylCoA_DH/ox_N_sf"/>
</dbReference>
<dbReference type="FunFam" id="2.40.110.10:FF:000003">
    <property type="entry name" value="Acyl-coenzyme A oxidase"/>
    <property type="match status" value="1"/>
</dbReference>
<evidence type="ECO:0000259" key="13">
    <source>
        <dbReference type="Pfam" id="PF01756"/>
    </source>
</evidence>
<gene>
    <name evidence="17" type="ORF">CIMG_12750</name>
</gene>
<dbReference type="GO" id="GO:0071949">
    <property type="term" value="F:FAD binding"/>
    <property type="evidence" value="ECO:0007669"/>
    <property type="project" value="InterPro"/>
</dbReference>
<evidence type="ECO:0000256" key="4">
    <source>
        <dbReference type="ARBA" id="ARBA00004846"/>
    </source>
</evidence>
<dbReference type="GO" id="GO:0005777">
    <property type="term" value="C:peroxisome"/>
    <property type="evidence" value="ECO:0007669"/>
    <property type="project" value="UniProtKB-SubCell"/>
</dbReference>
<dbReference type="Gene3D" id="1.10.540.10">
    <property type="entry name" value="Acyl-CoA dehydrogenase/oxidase, N-terminal domain"/>
    <property type="match status" value="1"/>
</dbReference>
<dbReference type="Pfam" id="PF02770">
    <property type="entry name" value="Acyl-CoA_dh_M"/>
    <property type="match status" value="1"/>
</dbReference>
<sequence>MRIMPPRNISNKPNETPLSVFLWGGKDKFEARKQLLEALTTNPIFSKRAVTVPSLSRKDAWVRAVHQARELIALKQKEKWSHEQFRQAVVMLDYFLPVQPQFRIFLSNMERQMSDEQKAIWMPKAERLEIFGSYAQTELGHGSNVRGIETTATFDRDADEFVINSPTLSSTKYWIGATGIWATHSLVVARLIIHAKDYGNHLFLIQLRDLDTQELMPGVEIYELGPKAFQGMVGVDNGAMQFHNVRIPRSQMLARNAQVLRDGTYVPPKNTKHSYGSMVTVRAIMVEATGYELLKAVSVAYHYTTFRKQFWRKGQEEETTVFDYASVKYRLLPLLAQGTALVLVGQNIKQAFDEYSKLVINTGDFSQLEDLHLQTVGAKVYSTDITARGVETCRIACGGHGYSALSGFGRMYAHTVNAVTYEGDNYVISQQVPRAILKHYNGRTESTVPSLSYLSFIRNPDAAGILTAASESDWFKLENQQWVLERRLATLVRAHLDATVCGKDTSFTVHELTMAHCDFVYWRGFWDVVRKTVGSEFYGPLEALAHVFSLSILQTAYKDVYSPHSLTEHQRKTLVSAYDQAIETLAEHSKSIIEAYGFTDFEMDSALARPDMDPYEALWQGARQSEMNNFREIWPLIVDARKIWRRLEEEKAKLIHAPTGKYCPLRLRPWKDCAVRQQEIYDSVRRYLQPAGREAPRLFVSLHVLEEHARRFTRRLISCERDIEHYERMAVEDHVHDIILALCKIPQAREEFCLGDGVQFEDHANSLDEVEDESEADPWLSRPDQSCIHRVDGDTKSLLTTMEYKPPHKLSLENLRSGLRPIDFYHEIVESNIIPTGGPEKLRYNATRLAGSAIVQEYHVMIQEGLEYSYLSTGLANVQLHVPFDDPATLYYDLGAPNLDVDADTGGSGGP</sequence>
<dbReference type="EC" id="1.3.3.6" evidence="6"/>
<proteinExistence type="inferred from homology"/>
<dbReference type="GO" id="GO:0003997">
    <property type="term" value="F:acyl-CoA oxidase activity"/>
    <property type="evidence" value="ECO:0007669"/>
    <property type="project" value="UniProtKB-EC"/>
</dbReference>
<evidence type="ECO:0000256" key="10">
    <source>
        <dbReference type="ARBA" id="ARBA00023002"/>
    </source>
</evidence>
<keyword evidence="8" id="KW-0274">FAD</keyword>
<dbReference type="InterPro" id="IPR012258">
    <property type="entry name" value="Acyl-CoA_oxidase"/>
</dbReference>
<evidence type="ECO:0000256" key="6">
    <source>
        <dbReference type="ARBA" id="ARBA00012870"/>
    </source>
</evidence>
<evidence type="ECO:0000256" key="2">
    <source>
        <dbReference type="ARBA" id="ARBA00001974"/>
    </source>
</evidence>
<comment type="cofactor">
    <cofactor evidence="2">
        <name>FAD</name>
        <dbReference type="ChEBI" id="CHEBI:57692"/>
    </cofactor>
</comment>
<evidence type="ECO:0000256" key="11">
    <source>
        <dbReference type="ARBA" id="ARBA00023098"/>
    </source>
</evidence>
<feature type="domain" description="Acyl-CoA oxidase/dehydrogenase middle" evidence="14">
    <location>
        <begin position="134"/>
        <end position="245"/>
    </location>
</feature>
<feature type="domain" description="Acyl-CoA oxidase C-terminal" evidence="13">
    <location>
        <begin position="504"/>
        <end position="629"/>
    </location>
</feature>
<dbReference type="SUPFAM" id="SSF47203">
    <property type="entry name" value="Acyl-CoA dehydrogenase C-terminal domain-like"/>
    <property type="match status" value="2"/>
</dbReference>
<evidence type="ECO:0000256" key="7">
    <source>
        <dbReference type="ARBA" id="ARBA00022630"/>
    </source>
</evidence>
<evidence type="ECO:0000256" key="12">
    <source>
        <dbReference type="ARBA" id="ARBA00023140"/>
    </source>
</evidence>
<dbReference type="Gene3D" id="2.40.110.10">
    <property type="entry name" value="Butyryl-CoA Dehydrogenase, subunit A, domain 2"/>
    <property type="match status" value="1"/>
</dbReference>
<keyword evidence="18" id="KW-1185">Reference proteome</keyword>
<dbReference type="OMA" id="TVHELTM"/>
<dbReference type="Pfam" id="PF14749">
    <property type="entry name" value="Acyl-CoA_ox_N"/>
    <property type="match status" value="1"/>
</dbReference>
<keyword evidence="12" id="KW-0576">Peroxisome</keyword>
<dbReference type="VEuPathDB" id="FungiDB:CIMG_12750"/>
<reference evidence="18" key="2">
    <citation type="journal article" date="2010" name="Genome Res.">
        <title>Population genomic sequencing of Coccidioides fungi reveals recent hybridization and transposon control.</title>
        <authorList>
            <person name="Neafsey D.E."/>
            <person name="Barker B.M."/>
            <person name="Sharpton T.J."/>
            <person name="Stajich J.E."/>
            <person name="Park D.J."/>
            <person name="Whiston E."/>
            <person name="Hung C.-Y."/>
            <person name="McMahan C."/>
            <person name="White J."/>
            <person name="Sykes S."/>
            <person name="Heiman D."/>
            <person name="Young S."/>
            <person name="Zeng Q."/>
            <person name="Abouelleil A."/>
            <person name="Aftuck L."/>
            <person name="Bessette D."/>
            <person name="Brown A."/>
            <person name="FitzGerald M."/>
            <person name="Lui A."/>
            <person name="Macdonald J.P."/>
            <person name="Priest M."/>
            <person name="Orbach M.J."/>
            <person name="Galgiani J.N."/>
            <person name="Kirkland T.N."/>
            <person name="Cole G.T."/>
            <person name="Birren B.W."/>
            <person name="Henn M.R."/>
            <person name="Taylor J.W."/>
            <person name="Rounsley S.D."/>
        </authorList>
    </citation>
    <scope>GENOME REANNOTATION</scope>
    <source>
        <strain evidence="18">RS</strain>
    </source>
</reference>
<dbReference type="UniPathway" id="UPA00661"/>
<keyword evidence="9" id="KW-0276">Fatty acid metabolism</keyword>
<dbReference type="Pfam" id="PF22924">
    <property type="entry name" value="ACOX_C_alpha1"/>
    <property type="match status" value="1"/>
</dbReference>
<comment type="subcellular location">
    <subcellularLocation>
        <location evidence="3">Peroxisome</location>
    </subcellularLocation>
</comment>
<dbReference type="GO" id="GO:0055088">
    <property type="term" value="P:lipid homeostasis"/>
    <property type="evidence" value="ECO:0007669"/>
    <property type="project" value="TreeGrafter"/>
</dbReference>
<dbReference type="Pfam" id="PF01756">
    <property type="entry name" value="ACOX"/>
    <property type="match status" value="1"/>
</dbReference>
<evidence type="ECO:0000259" key="14">
    <source>
        <dbReference type="Pfam" id="PF02770"/>
    </source>
</evidence>
<dbReference type="InterPro" id="IPR009100">
    <property type="entry name" value="AcylCoA_DH/oxidase_NM_dom_sf"/>
</dbReference>